<evidence type="ECO:0000256" key="2">
    <source>
        <dbReference type="ARBA" id="ARBA00008766"/>
    </source>
</evidence>
<evidence type="ECO:0000256" key="3">
    <source>
        <dbReference type="ARBA" id="ARBA00022723"/>
    </source>
</evidence>
<dbReference type="SUPFAM" id="SSF53092">
    <property type="entry name" value="Creatinase/prolidase N-terminal domain"/>
    <property type="match status" value="1"/>
</dbReference>
<keyword evidence="9" id="KW-1185">Reference proteome</keyword>
<dbReference type="GO" id="GO:0008235">
    <property type="term" value="F:metalloexopeptidase activity"/>
    <property type="evidence" value="ECO:0007669"/>
    <property type="project" value="UniProtKB-ARBA"/>
</dbReference>
<dbReference type="FunFam" id="3.90.230.10:FF:000014">
    <property type="entry name" value="Aminopeptidase P family protein"/>
    <property type="match status" value="1"/>
</dbReference>
<proteinExistence type="inferred from homology"/>
<evidence type="ECO:0000313" key="9">
    <source>
        <dbReference type="Proteomes" id="UP000215059"/>
    </source>
</evidence>
<keyword evidence="4" id="KW-0378">Hydrolase</keyword>
<evidence type="ECO:0000256" key="5">
    <source>
        <dbReference type="ARBA" id="ARBA00023211"/>
    </source>
</evidence>
<dbReference type="GO" id="GO:0004177">
    <property type="term" value="F:aminopeptidase activity"/>
    <property type="evidence" value="ECO:0007669"/>
    <property type="project" value="UniProtKB-ARBA"/>
</dbReference>
<dbReference type="InterPro" id="IPR001131">
    <property type="entry name" value="Peptidase_M24B_aminopep-P_CS"/>
</dbReference>
<dbReference type="InterPro" id="IPR000994">
    <property type="entry name" value="Pept_M24"/>
</dbReference>
<dbReference type="SUPFAM" id="SSF55920">
    <property type="entry name" value="Creatinase/aminopeptidase"/>
    <property type="match status" value="1"/>
</dbReference>
<dbReference type="PRINTS" id="PR00599">
    <property type="entry name" value="MAPEPTIDASE"/>
</dbReference>
<feature type="domain" description="Creatinase N-terminal" evidence="7">
    <location>
        <begin position="4"/>
        <end position="139"/>
    </location>
</feature>
<dbReference type="PANTHER" id="PTHR46112:SF10">
    <property type="entry name" value="DIPEPTIDASE YKVY-RELATED"/>
    <property type="match status" value="1"/>
</dbReference>
<dbReference type="InterPro" id="IPR000587">
    <property type="entry name" value="Creatinase_N"/>
</dbReference>
<comment type="caution">
    <text evidence="8">The sequence shown here is derived from an EMBL/GenBank/DDBJ whole genome shotgun (WGS) entry which is preliminary data.</text>
</comment>
<accession>A0A235F9D6</accession>
<protein>
    <submittedName>
        <fullName evidence="8">Peptidase M24 family protein</fullName>
    </submittedName>
</protein>
<dbReference type="AlphaFoldDB" id="A0A235F9D6"/>
<dbReference type="PROSITE" id="PS00491">
    <property type="entry name" value="PROLINE_PEPTIDASE"/>
    <property type="match status" value="1"/>
</dbReference>
<evidence type="ECO:0000259" key="7">
    <source>
        <dbReference type="Pfam" id="PF01321"/>
    </source>
</evidence>
<evidence type="ECO:0000259" key="6">
    <source>
        <dbReference type="Pfam" id="PF00557"/>
    </source>
</evidence>
<dbReference type="InterPro" id="IPR001714">
    <property type="entry name" value="Pept_M24_MAP"/>
</dbReference>
<dbReference type="OrthoDB" id="9806388at2"/>
<keyword evidence="3" id="KW-0479">Metal-binding</keyword>
<evidence type="ECO:0000256" key="4">
    <source>
        <dbReference type="ARBA" id="ARBA00022801"/>
    </source>
</evidence>
<dbReference type="InterPro" id="IPR036005">
    <property type="entry name" value="Creatinase/aminopeptidase-like"/>
</dbReference>
<dbReference type="PANTHER" id="PTHR46112">
    <property type="entry name" value="AMINOPEPTIDASE"/>
    <property type="match status" value="1"/>
</dbReference>
<organism evidence="8 9">
    <name type="scientific">Fictibacillus aquaticus</name>
    <dbReference type="NCBI Taxonomy" id="2021314"/>
    <lineage>
        <taxon>Bacteria</taxon>
        <taxon>Bacillati</taxon>
        <taxon>Bacillota</taxon>
        <taxon>Bacilli</taxon>
        <taxon>Bacillales</taxon>
        <taxon>Fictibacillaceae</taxon>
        <taxon>Fictibacillus</taxon>
    </lineage>
</organism>
<sequence length="366" mass="40078">MSERLQKFTQWVKEENYAFSFVHTSANVLYLTGFDCHPHERVLGLVVLPDADPFLVCPGMEVSQARDAGWKHEILGYSDSQNPWAMIQEKLNERGVAKAEKIAAETETLPYARGEKLLGMYPGAKLSAAEEALNELRLVKEESELEILKRAAALADYGVEVGVSALKEGVTEMDVIAKIEYELKLKGVSAMSFSTMVLFGEKSGAPHGNPGLRKLKHGDLVLFDLGVVLDGYCSDITRTVAFGDIDEKSKEIYETVLAAQLAALEASKPGTRIGDLDLTARKVISDAGYGEHFPHRIGHGLGIDVHEFPSMSDNNDGILKAGMVYTIEPGIYIDGLGGVRIEDDVVVTADGYETLTKYPKELQIIK</sequence>
<dbReference type="RefSeq" id="WP_094252674.1">
    <property type="nucleotide sequence ID" value="NZ_JBHLXL010000001.1"/>
</dbReference>
<dbReference type="GO" id="GO:0046872">
    <property type="term" value="F:metal ion binding"/>
    <property type="evidence" value="ECO:0007669"/>
    <property type="project" value="UniProtKB-KW"/>
</dbReference>
<dbReference type="CDD" id="cd01092">
    <property type="entry name" value="APP-like"/>
    <property type="match status" value="1"/>
</dbReference>
<reference evidence="8 9" key="1">
    <citation type="submission" date="2017-07" db="EMBL/GenBank/DDBJ databases">
        <title>Fictibacillus sp. nov. GDSW-R2A3 Genome sequencing and assembly.</title>
        <authorList>
            <person name="Mayilraj S."/>
        </authorList>
    </citation>
    <scope>NUCLEOTIDE SEQUENCE [LARGE SCALE GENOMIC DNA]</scope>
    <source>
        <strain evidence="8 9">GDSW-R2A3</strain>
    </source>
</reference>
<dbReference type="Pfam" id="PF00557">
    <property type="entry name" value="Peptidase_M24"/>
    <property type="match status" value="1"/>
</dbReference>
<dbReference type="EMBL" id="NOII01000003">
    <property type="protein sequence ID" value="OYD57325.1"/>
    <property type="molecule type" value="Genomic_DNA"/>
</dbReference>
<comment type="similarity">
    <text evidence="2">Belongs to the peptidase M24B family.</text>
</comment>
<dbReference type="Gene3D" id="3.90.230.10">
    <property type="entry name" value="Creatinase/methionine aminopeptidase superfamily"/>
    <property type="match status" value="1"/>
</dbReference>
<keyword evidence="5" id="KW-0464">Manganese</keyword>
<name>A0A235F9D6_9BACL</name>
<comment type="cofactor">
    <cofactor evidence="1">
        <name>Mn(2+)</name>
        <dbReference type="ChEBI" id="CHEBI:29035"/>
    </cofactor>
</comment>
<feature type="domain" description="Peptidase M24" evidence="6">
    <location>
        <begin position="147"/>
        <end position="349"/>
    </location>
</feature>
<dbReference type="Proteomes" id="UP000215059">
    <property type="component" value="Unassembled WGS sequence"/>
</dbReference>
<dbReference type="Pfam" id="PF01321">
    <property type="entry name" value="Creatinase_N"/>
    <property type="match status" value="1"/>
</dbReference>
<dbReference type="Gene3D" id="3.40.350.10">
    <property type="entry name" value="Creatinase/prolidase N-terminal domain"/>
    <property type="match status" value="1"/>
</dbReference>
<dbReference type="InterPro" id="IPR050659">
    <property type="entry name" value="Peptidase_M24B"/>
</dbReference>
<dbReference type="InterPro" id="IPR029149">
    <property type="entry name" value="Creatin/AminoP/Spt16_N"/>
</dbReference>
<evidence type="ECO:0000256" key="1">
    <source>
        <dbReference type="ARBA" id="ARBA00001936"/>
    </source>
</evidence>
<gene>
    <name evidence="8" type="ORF">CGZ90_11615</name>
</gene>
<evidence type="ECO:0000313" key="8">
    <source>
        <dbReference type="EMBL" id="OYD57325.1"/>
    </source>
</evidence>